<dbReference type="AlphaFoldDB" id="A0AAW0CLE8"/>
<keyword evidence="2" id="KW-1185">Reference proteome</keyword>
<evidence type="ECO:0000313" key="2">
    <source>
        <dbReference type="Proteomes" id="UP001383192"/>
    </source>
</evidence>
<organism evidence="1 2">
    <name type="scientific">Paramarasmius palmivorus</name>
    <dbReference type="NCBI Taxonomy" id="297713"/>
    <lineage>
        <taxon>Eukaryota</taxon>
        <taxon>Fungi</taxon>
        <taxon>Dikarya</taxon>
        <taxon>Basidiomycota</taxon>
        <taxon>Agaricomycotina</taxon>
        <taxon>Agaricomycetes</taxon>
        <taxon>Agaricomycetidae</taxon>
        <taxon>Agaricales</taxon>
        <taxon>Marasmiineae</taxon>
        <taxon>Marasmiaceae</taxon>
        <taxon>Paramarasmius</taxon>
    </lineage>
</organism>
<sequence length="630" mass="69942">MEGNYSQINVQWLVVANPAQLIFTPEKLQAQEPVLEQTVIAAQPTPNNSAQSQHNAQLPVSRLPTETLTKILLHSMDDALIYKSALVLSHVCHLWRAILVNYPPIWSAPDFSRPPLAREMIQRSKPGPLDVDLDSLRTETGCRRRRSSPRQPQGCSLVLKSAIALQQVFQGLHQSLSSTGSSKLVITPESLSVLKEALGDPSRIRSFKASSFVIGADLLEQFLSRLEKLPIPSLRKLEVHSDQDGGFELPEIFFSSSPNLKKVRLVGCKVPWDRPILFSSITIASLHLDLRKATPLPTGSQFLGALAGMPFLEYLSLSDTFPLSFPDQAAVVELPCLRQLDANVTVIPQSHSCIQAFSYLSFPHSVKIRVNIPYGLSHFQPPRANGRARLLDDFFGTLSTKLGNIKALLLFYLQDSDDTNVQINAYSDSVPFDSFVNEVNRFFLPSSAELDAPFGAQLSWMDDWTPIVPIKAFLQHMLRSISLTSLETLKVDIDDDEVSTLFERLADSTTLSCIIVGSESAYRLLKILEADDADENKELSRRAHPFPALQELELLEVDLRPINSPPFLSSLLAALDRRPEKLKRLVLRYCTNVTISDLLKLEEVGFGFDDGSAAGLLAEDGDDELLRSLP</sequence>
<dbReference type="InterPro" id="IPR032675">
    <property type="entry name" value="LRR_dom_sf"/>
</dbReference>
<comment type="caution">
    <text evidence="1">The sequence shown here is derived from an EMBL/GenBank/DDBJ whole genome shotgun (WGS) entry which is preliminary data.</text>
</comment>
<accession>A0AAW0CLE8</accession>
<dbReference type="EMBL" id="JAYKXP010000041">
    <property type="protein sequence ID" value="KAK7038973.1"/>
    <property type="molecule type" value="Genomic_DNA"/>
</dbReference>
<protein>
    <recommendedName>
        <fullName evidence="3">F-box domain-containing protein</fullName>
    </recommendedName>
</protein>
<dbReference type="Gene3D" id="3.80.10.10">
    <property type="entry name" value="Ribonuclease Inhibitor"/>
    <property type="match status" value="1"/>
</dbReference>
<reference evidence="1 2" key="1">
    <citation type="submission" date="2024-01" db="EMBL/GenBank/DDBJ databases">
        <title>A draft genome for a cacao thread blight-causing isolate of Paramarasmius palmivorus.</title>
        <authorList>
            <person name="Baruah I.K."/>
            <person name="Bukari Y."/>
            <person name="Amoako-Attah I."/>
            <person name="Meinhardt L.W."/>
            <person name="Bailey B.A."/>
            <person name="Cohen S.P."/>
        </authorList>
    </citation>
    <scope>NUCLEOTIDE SEQUENCE [LARGE SCALE GENOMIC DNA]</scope>
    <source>
        <strain evidence="1 2">GH-12</strain>
    </source>
</reference>
<evidence type="ECO:0000313" key="1">
    <source>
        <dbReference type="EMBL" id="KAK7038973.1"/>
    </source>
</evidence>
<dbReference type="SUPFAM" id="SSF52047">
    <property type="entry name" value="RNI-like"/>
    <property type="match status" value="2"/>
</dbReference>
<name>A0AAW0CLE8_9AGAR</name>
<dbReference type="Proteomes" id="UP001383192">
    <property type="component" value="Unassembled WGS sequence"/>
</dbReference>
<proteinExistence type="predicted"/>
<dbReference type="InterPro" id="IPR036047">
    <property type="entry name" value="F-box-like_dom_sf"/>
</dbReference>
<dbReference type="SUPFAM" id="SSF81383">
    <property type="entry name" value="F-box domain"/>
    <property type="match status" value="1"/>
</dbReference>
<evidence type="ECO:0008006" key="3">
    <source>
        <dbReference type="Google" id="ProtNLM"/>
    </source>
</evidence>
<gene>
    <name evidence="1" type="ORF">VNI00_010365</name>
</gene>